<dbReference type="CDD" id="cd00082">
    <property type="entry name" value="HisKA"/>
    <property type="match status" value="1"/>
</dbReference>
<dbReference type="SUPFAM" id="SSF47384">
    <property type="entry name" value="Homodimeric domain of signal transducing histidine kinase"/>
    <property type="match status" value="1"/>
</dbReference>
<evidence type="ECO:0000259" key="7">
    <source>
        <dbReference type="PROSITE" id="PS50109"/>
    </source>
</evidence>
<feature type="transmembrane region" description="Helical" evidence="6">
    <location>
        <begin position="52"/>
        <end position="70"/>
    </location>
</feature>
<dbReference type="Pfam" id="PF00512">
    <property type="entry name" value="HisKA"/>
    <property type="match status" value="1"/>
</dbReference>
<dbReference type="InterPro" id="IPR003594">
    <property type="entry name" value="HATPase_dom"/>
</dbReference>
<dbReference type="InterPro" id="IPR001789">
    <property type="entry name" value="Sig_transdc_resp-reg_receiver"/>
</dbReference>
<feature type="coiled-coil region" evidence="5">
    <location>
        <begin position="290"/>
        <end position="317"/>
    </location>
</feature>
<dbReference type="SUPFAM" id="SSF55874">
    <property type="entry name" value="ATPase domain of HSP90 chaperone/DNA topoisomerase II/histidine kinase"/>
    <property type="match status" value="1"/>
</dbReference>
<name>A0ABU0YM01_9PROT</name>
<proteinExistence type="predicted"/>
<comment type="caution">
    <text evidence="9">The sequence shown here is derived from an EMBL/GenBank/DDBJ whole genome shotgun (WGS) entry which is preliminary data.</text>
</comment>
<dbReference type="PANTHER" id="PTHR43065">
    <property type="entry name" value="SENSOR HISTIDINE KINASE"/>
    <property type="match status" value="1"/>
</dbReference>
<dbReference type="EMBL" id="JAUYVI010000004">
    <property type="protein sequence ID" value="MDQ7248749.1"/>
    <property type="molecule type" value="Genomic_DNA"/>
</dbReference>
<evidence type="ECO:0000256" key="2">
    <source>
        <dbReference type="ARBA" id="ARBA00012438"/>
    </source>
</evidence>
<feature type="transmembrane region" description="Helical" evidence="6">
    <location>
        <begin position="219"/>
        <end position="241"/>
    </location>
</feature>
<evidence type="ECO:0000256" key="1">
    <source>
        <dbReference type="ARBA" id="ARBA00000085"/>
    </source>
</evidence>
<keyword evidence="10" id="KW-1185">Reference proteome</keyword>
<keyword evidence="6" id="KW-0472">Membrane</keyword>
<reference evidence="10" key="1">
    <citation type="submission" date="2023-08" db="EMBL/GenBank/DDBJ databases">
        <title>Rhodospirillaceae gen. nov., a novel taxon isolated from the Yangtze River Yuezi River estuary sludge.</title>
        <authorList>
            <person name="Ruan L."/>
        </authorList>
    </citation>
    <scope>NUCLEOTIDE SEQUENCE [LARGE SCALE GENOMIC DNA]</scope>
    <source>
        <strain evidence="10">R-7</strain>
    </source>
</reference>
<dbReference type="Pfam" id="PF02518">
    <property type="entry name" value="HATPase_c"/>
    <property type="match status" value="1"/>
</dbReference>
<feature type="modified residue" description="4-aspartylphosphate" evidence="4">
    <location>
        <position position="658"/>
    </location>
</feature>
<evidence type="ECO:0000256" key="4">
    <source>
        <dbReference type="PROSITE-ProRule" id="PRU00169"/>
    </source>
</evidence>
<evidence type="ECO:0000256" key="5">
    <source>
        <dbReference type="SAM" id="Coils"/>
    </source>
</evidence>
<feature type="domain" description="Histidine kinase" evidence="7">
    <location>
        <begin position="351"/>
        <end position="585"/>
    </location>
</feature>
<dbReference type="InterPro" id="IPR036890">
    <property type="entry name" value="HATPase_C_sf"/>
</dbReference>
<dbReference type="SUPFAM" id="SSF52172">
    <property type="entry name" value="CheY-like"/>
    <property type="match status" value="1"/>
</dbReference>
<keyword evidence="6" id="KW-0812">Transmembrane</keyword>
<dbReference type="InterPro" id="IPR011006">
    <property type="entry name" value="CheY-like_superfamily"/>
</dbReference>
<feature type="domain" description="Response regulatory" evidence="8">
    <location>
        <begin position="608"/>
        <end position="721"/>
    </location>
</feature>
<organism evidence="9 10">
    <name type="scientific">Dongia sedimenti</name>
    <dbReference type="NCBI Taxonomy" id="3064282"/>
    <lineage>
        <taxon>Bacteria</taxon>
        <taxon>Pseudomonadati</taxon>
        <taxon>Pseudomonadota</taxon>
        <taxon>Alphaproteobacteria</taxon>
        <taxon>Rhodospirillales</taxon>
        <taxon>Dongiaceae</taxon>
        <taxon>Dongia</taxon>
    </lineage>
</organism>
<dbReference type="Gene3D" id="3.30.565.10">
    <property type="entry name" value="Histidine kinase-like ATPase, C-terminal domain"/>
    <property type="match status" value="1"/>
</dbReference>
<dbReference type="SMART" id="SM00388">
    <property type="entry name" value="HisKA"/>
    <property type="match status" value="1"/>
</dbReference>
<protein>
    <recommendedName>
        <fullName evidence="2">histidine kinase</fullName>
        <ecNumber evidence="2">2.7.13.3</ecNumber>
    </recommendedName>
</protein>
<dbReference type="Pfam" id="PF17158">
    <property type="entry name" value="MASE4"/>
    <property type="match status" value="1"/>
</dbReference>
<feature type="transmembrane region" description="Helical" evidence="6">
    <location>
        <begin position="21"/>
        <end position="40"/>
    </location>
</feature>
<keyword evidence="5" id="KW-0175">Coiled coil</keyword>
<gene>
    <name evidence="9" type="ORF">Q8A70_13780</name>
</gene>
<dbReference type="PROSITE" id="PS50109">
    <property type="entry name" value="HIS_KIN"/>
    <property type="match status" value="1"/>
</dbReference>
<feature type="transmembrane region" description="Helical" evidence="6">
    <location>
        <begin position="82"/>
        <end position="100"/>
    </location>
</feature>
<sequence>MVQDRGIFLSILPATRGERRLALTVVAISLGVFLVCLPFAKQPILHIDAFIPAYAATVTINDLITAVLLFGQFTLLGKRGLMFLACGYLFTSLMAVSHMFSFPGLLAPAGLLTGGSQTTVWLYMFWHAGLPTMVLLYALRGDADMPGRGGVAIAAGCAVGAVLAVVLLTTLGHDLMPVLLFVVDGVPYYTLAFRIVVGAVAALSLLALTAVWRRKSHSVLDIWLMATMCIWFFDISLSAMLNERRFDLGFYVGRIYGALAASFILLVLLLETRALFSRLAGSLERRAGELSLANAALQESEGRLKQLNETLEQRVAERSSALEAEIAERNRIHETMRETQKLEAIGQMAGGIAHDFNNLLTVVMGNAGFLEDRLAAGPERQAAGTIVRAAERGARLVRQILAFSRRQAVKPEVIELTGRSTELVDLLRRSTRGDIRIVADFPNDLWPFECDAAELELALMNLCVNARDAMPSGGLVRVHACNCPNGVAPDASGAGSRVGGLVPNPDGPPLGDFVRISVTDTGTGIAPEVLAKAFEPFFTTKEIGKGTGLGLSQVYGFAQQAGGAAEIESAVGIGTTVSIFLPRSMAAAGAETAESKAATDARTPAGGSVLLVEDDEDVAVAAMTILGMIGYRAQHVPNGGTALALLLGGEHFDLMLSDIVMPGGMDGLELAQRVRRHFPWLPILLSTGYARPAAEVHQAGFEIIAKPYNAASLLDAVMRARRAAAGANTETA</sequence>
<feature type="transmembrane region" description="Helical" evidence="6">
    <location>
        <begin position="151"/>
        <end position="171"/>
    </location>
</feature>
<dbReference type="SMART" id="SM00387">
    <property type="entry name" value="HATPase_c"/>
    <property type="match status" value="1"/>
</dbReference>
<feature type="transmembrane region" description="Helical" evidence="6">
    <location>
        <begin position="191"/>
        <end position="212"/>
    </location>
</feature>
<keyword evidence="6" id="KW-1133">Transmembrane helix</keyword>
<dbReference type="PRINTS" id="PR00344">
    <property type="entry name" value="BCTRLSENSOR"/>
</dbReference>
<dbReference type="InterPro" id="IPR036097">
    <property type="entry name" value="HisK_dim/P_sf"/>
</dbReference>
<dbReference type="RefSeq" id="WP_379956232.1">
    <property type="nucleotide sequence ID" value="NZ_JAUYVI010000004.1"/>
</dbReference>
<dbReference type="Gene3D" id="1.10.287.130">
    <property type="match status" value="1"/>
</dbReference>
<evidence type="ECO:0000313" key="10">
    <source>
        <dbReference type="Proteomes" id="UP001230156"/>
    </source>
</evidence>
<evidence type="ECO:0000256" key="3">
    <source>
        <dbReference type="ARBA" id="ARBA00022553"/>
    </source>
</evidence>
<evidence type="ECO:0000259" key="8">
    <source>
        <dbReference type="PROSITE" id="PS50110"/>
    </source>
</evidence>
<dbReference type="Gene3D" id="3.40.50.2300">
    <property type="match status" value="1"/>
</dbReference>
<accession>A0ABU0YM01</accession>
<keyword evidence="3 4" id="KW-0597">Phosphoprotein</keyword>
<dbReference type="PROSITE" id="PS50110">
    <property type="entry name" value="RESPONSE_REGULATORY"/>
    <property type="match status" value="1"/>
</dbReference>
<dbReference type="InterPro" id="IPR004358">
    <property type="entry name" value="Sig_transdc_His_kin-like_C"/>
</dbReference>
<dbReference type="PANTHER" id="PTHR43065:SF42">
    <property type="entry name" value="TWO-COMPONENT SENSOR PPRA"/>
    <property type="match status" value="1"/>
</dbReference>
<dbReference type="Pfam" id="PF00072">
    <property type="entry name" value="Response_reg"/>
    <property type="match status" value="1"/>
</dbReference>
<dbReference type="SMART" id="SM00448">
    <property type="entry name" value="REC"/>
    <property type="match status" value="1"/>
</dbReference>
<feature type="transmembrane region" description="Helical" evidence="6">
    <location>
        <begin position="253"/>
        <end position="276"/>
    </location>
</feature>
<dbReference type="EC" id="2.7.13.3" evidence="2"/>
<dbReference type="InterPro" id="IPR005467">
    <property type="entry name" value="His_kinase_dom"/>
</dbReference>
<evidence type="ECO:0000313" key="9">
    <source>
        <dbReference type="EMBL" id="MDQ7248749.1"/>
    </source>
</evidence>
<dbReference type="Proteomes" id="UP001230156">
    <property type="component" value="Unassembled WGS sequence"/>
</dbReference>
<dbReference type="InterPro" id="IPR003661">
    <property type="entry name" value="HisK_dim/P_dom"/>
</dbReference>
<dbReference type="InterPro" id="IPR033424">
    <property type="entry name" value="MASE4"/>
</dbReference>
<comment type="catalytic activity">
    <reaction evidence="1">
        <text>ATP + protein L-histidine = ADP + protein N-phospho-L-histidine.</text>
        <dbReference type="EC" id="2.7.13.3"/>
    </reaction>
</comment>
<evidence type="ECO:0000256" key="6">
    <source>
        <dbReference type="SAM" id="Phobius"/>
    </source>
</evidence>
<feature type="transmembrane region" description="Helical" evidence="6">
    <location>
        <begin position="120"/>
        <end position="139"/>
    </location>
</feature>